<dbReference type="PROSITE" id="PS50968">
    <property type="entry name" value="BIOTINYL_LIPOYL"/>
    <property type="match status" value="1"/>
</dbReference>
<evidence type="ECO:0000256" key="2">
    <source>
        <dbReference type="ARBA" id="ARBA00007317"/>
    </source>
</evidence>
<reference evidence="11" key="1">
    <citation type="journal article" date="2019" name="Int. J. Syst. Evol. Microbiol.">
        <title>The Global Catalogue of Microorganisms (GCM) 10K type strain sequencing project: providing services to taxonomists for standard genome sequencing and annotation.</title>
        <authorList>
            <consortium name="The Broad Institute Genomics Platform"/>
            <consortium name="The Broad Institute Genome Sequencing Center for Infectious Disease"/>
            <person name="Wu L."/>
            <person name="Ma J."/>
        </authorList>
    </citation>
    <scope>NUCLEOTIDE SEQUENCE [LARGE SCALE GENOMIC DNA]</scope>
    <source>
        <strain evidence="11">JCM 17441</strain>
    </source>
</reference>
<organism evidence="10 11">
    <name type="scientific">Dactylosporangium darangshiense</name>
    <dbReference type="NCBI Taxonomy" id="579108"/>
    <lineage>
        <taxon>Bacteria</taxon>
        <taxon>Bacillati</taxon>
        <taxon>Actinomycetota</taxon>
        <taxon>Actinomycetes</taxon>
        <taxon>Micromonosporales</taxon>
        <taxon>Micromonosporaceae</taxon>
        <taxon>Dactylosporangium</taxon>
    </lineage>
</organism>
<evidence type="ECO:0000313" key="10">
    <source>
        <dbReference type="EMBL" id="GAA4262755.1"/>
    </source>
</evidence>
<evidence type="ECO:0000256" key="6">
    <source>
        <dbReference type="RuleBase" id="RU003423"/>
    </source>
</evidence>
<dbReference type="InterPro" id="IPR001078">
    <property type="entry name" value="2-oxoacid_DH_actylTfrase"/>
</dbReference>
<dbReference type="InterPro" id="IPR036625">
    <property type="entry name" value="E3-bd_dom_sf"/>
</dbReference>
<evidence type="ECO:0000256" key="1">
    <source>
        <dbReference type="ARBA" id="ARBA00001938"/>
    </source>
</evidence>
<dbReference type="Gene3D" id="4.10.320.10">
    <property type="entry name" value="E3-binding domain"/>
    <property type="match status" value="1"/>
</dbReference>
<evidence type="ECO:0000259" key="9">
    <source>
        <dbReference type="PROSITE" id="PS51826"/>
    </source>
</evidence>
<dbReference type="InterPro" id="IPR023213">
    <property type="entry name" value="CAT-like_dom_sf"/>
</dbReference>
<evidence type="ECO:0000256" key="7">
    <source>
        <dbReference type="SAM" id="MobiDB-lite"/>
    </source>
</evidence>
<dbReference type="PANTHER" id="PTHR43178">
    <property type="entry name" value="DIHYDROLIPOAMIDE ACETYLTRANSFERASE COMPONENT OF PYRUVATE DEHYDROGENASE COMPLEX"/>
    <property type="match status" value="1"/>
</dbReference>
<dbReference type="InterPro" id="IPR011053">
    <property type="entry name" value="Single_hybrid_motif"/>
</dbReference>
<comment type="cofactor">
    <cofactor evidence="1 6">
        <name>(R)-lipoate</name>
        <dbReference type="ChEBI" id="CHEBI:83088"/>
    </cofactor>
</comment>
<dbReference type="Proteomes" id="UP001500620">
    <property type="component" value="Unassembled WGS sequence"/>
</dbReference>
<dbReference type="Pfam" id="PF02817">
    <property type="entry name" value="E3_binding"/>
    <property type="match status" value="1"/>
</dbReference>
<comment type="similarity">
    <text evidence="2 6">Belongs to the 2-oxoacid dehydrogenase family.</text>
</comment>
<accession>A0ABP8DRW2</accession>
<dbReference type="InterPro" id="IPR050743">
    <property type="entry name" value="2-oxoacid_DH_E2_comp"/>
</dbReference>
<dbReference type="Pfam" id="PF00364">
    <property type="entry name" value="Biotin_lipoyl"/>
    <property type="match status" value="1"/>
</dbReference>
<dbReference type="Gene3D" id="3.30.559.10">
    <property type="entry name" value="Chloramphenicol acetyltransferase-like domain"/>
    <property type="match status" value="1"/>
</dbReference>
<name>A0ABP8DRW2_9ACTN</name>
<dbReference type="Pfam" id="PF00198">
    <property type="entry name" value="2-oxoacid_dh"/>
    <property type="match status" value="1"/>
</dbReference>
<keyword evidence="3 6" id="KW-0808">Transferase</keyword>
<keyword evidence="11" id="KW-1185">Reference proteome</keyword>
<comment type="caution">
    <text evidence="10">The sequence shown here is derived from an EMBL/GenBank/DDBJ whole genome shotgun (WGS) entry which is preliminary data.</text>
</comment>
<protein>
    <recommendedName>
        <fullName evidence="6">Dihydrolipoamide acetyltransferase component of pyruvate dehydrogenase complex</fullName>
        <ecNumber evidence="6">2.3.1.-</ecNumber>
    </recommendedName>
</protein>
<dbReference type="InterPro" id="IPR004167">
    <property type="entry name" value="PSBD"/>
</dbReference>
<evidence type="ECO:0000256" key="5">
    <source>
        <dbReference type="ARBA" id="ARBA00023315"/>
    </source>
</evidence>
<dbReference type="Gene3D" id="2.40.50.100">
    <property type="match status" value="1"/>
</dbReference>
<proteinExistence type="inferred from homology"/>
<feature type="domain" description="Peripheral subunit-binding (PSBD)" evidence="9">
    <location>
        <begin position="159"/>
        <end position="196"/>
    </location>
</feature>
<evidence type="ECO:0000256" key="3">
    <source>
        <dbReference type="ARBA" id="ARBA00022679"/>
    </source>
</evidence>
<dbReference type="PROSITE" id="PS51826">
    <property type="entry name" value="PSBD"/>
    <property type="match status" value="1"/>
</dbReference>
<gene>
    <name evidence="10" type="ORF">GCM10022255_101120</name>
</gene>
<dbReference type="EC" id="2.3.1.-" evidence="6"/>
<dbReference type="SUPFAM" id="SSF52777">
    <property type="entry name" value="CoA-dependent acyltransferases"/>
    <property type="match status" value="1"/>
</dbReference>
<dbReference type="InterPro" id="IPR000089">
    <property type="entry name" value="Biotin_lipoyl"/>
</dbReference>
<evidence type="ECO:0000259" key="8">
    <source>
        <dbReference type="PROSITE" id="PS50968"/>
    </source>
</evidence>
<feature type="compositionally biased region" description="Pro residues" evidence="7">
    <location>
        <begin position="137"/>
        <end position="151"/>
    </location>
</feature>
<dbReference type="SUPFAM" id="SSF51230">
    <property type="entry name" value="Single hybrid motif"/>
    <property type="match status" value="1"/>
</dbReference>
<dbReference type="RefSeq" id="WP_345140605.1">
    <property type="nucleotide sequence ID" value="NZ_BAABAT010000054.1"/>
</dbReference>
<evidence type="ECO:0000313" key="11">
    <source>
        <dbReference type="Proteomes" id="UP001500620"/>
    </source>
</evidence>
<feature type="domain" description="Lipoyl-binding" evidence="8">
    <location>
        <begin position="3"/>
        <end position="78"/>
    </location>
</feature>
<keyword evidence="5 6" id="KW-0012">Acyltransferase</keyword>
<dbReference type="CDD" id="cd06849">
    <property type="entry name" value="lipoyl_domain"/>
    <property type="match status" value="1"/>
</dbReference>
<dbReference type="EMBL" id="BAABAT010000054">
    <property type="protein sequence ID" value="GAA4262755.1"/>
    <property type="molecule type" value="Genomic_DNA"/>
</dbReference>
<evidence type="ECO:0000256" key="4">
    <source>
        <dbReference type="ARBA" id="ARBA00022823"/>
    </source>
</evidence>
<feature type="region of interest" description="Disordered" evidence="7">
    <location>
        <begin position="113"/>
        <end position="157"/>
    </location>
</feature>
<dbReference type="PANTHER" id="PTHR43178:SF5">
    <property type="entry name" value="LIPOAMIDE ACYLTRANSFERASE COMPONENT OF BRANCHED-CHAIN ALPHA-KETO ACID DEHYDROGENASE COMPLEX, MITOCHONDRIAL"/>
    <property type="match status" value="1"/>
</dbReference>
<keyword evidence="4 6" id="KW-0450">Lipoyl</keyword>
<dbReference type="SUPFAM" id="SSF47005">
    <property type="entry name" value="Peripheral subunit-binding domain of 2-oxo acid dehydrogenase complex"/>
    <property type="match status" value="1"/>
</dbReference>
<sequence length="431" mass="45337">MAARTFLLPDLGEGLTEAEIVRWLVAEGDVIAVDQSIVEVETAKSMVEVPSPFAGRVATLHAAPGATVEVGKPLITVAAPDREPVAVTASAVSGASAAAATYREEERAGSGNVLIGYGTTGGTATGHRRRPRGSIRPPAPPGPPPQPGPDPAPRRVPLVTSPLVRNLARANGVDLRTVEATGVGGVITRADVERATATATVAAAVPGERRVPLNGFRKAVSAALTRSRAEIPEATVWVDVDATKLWQLRQSATAGPGLLAYIARFVVAGLREYPVFNARLDAERQEIVEFDQVNLGIAVQGERGLVVPAVIGADTMTTARLDEEIRRLTASAREGRSTARELSAGTFTLNNYGAFRVDGSAAIINHPQVAILGLGRIIDRPWVVDGQLCVRKITQMSFVFDHRVCDGGTAAGFMRVVADAIEDPASIIARL</sequence>